<dbReference type="InterPro" id="IPR000169">
    <property type="entry name" value="Pept_cys_AS"/>
</dbReference>
<feature type="domain" description="Cathepsin propeptide inhibitor" evidence="5">
    <location>
        <begin position="27"/>
        <end position="84"/>
    </location>
</feature>
<comment type="caution">
    <text evidence="6">The sequence shown here is derived from an EMBL/GenBank/DDBJ whole genome shotgun (WGS) entry which is preliminary data.</text>
</comment>
<evidence type="ECO:0000259" key="4">
    <source>
        <dbReference type="SMART" id="SM00645"/>
    </source>
</evidence>
<evidence type="ECO:0000256" key="2">
    <source>
        <dbReference type="ARBA" id="ARBA00023145"/>
    </source>
</evidence>
<dbReference type="FunFam" id="3.90.70.10:FF:000332">
    <property type="entry name" value="Cathepsin L1"/>
    <property type="match status" value="1"/>
</dbReference>
<dbReference type="InterPro" id="IPR039417">
    <property type="entry name" value="Peptidase_C1A_papain-like"/>
</dbReference>
<dbReference type="SMART" id="SM00645">
    <property type="entry name" value="Pept_C1"/>
    <property type="match status" value="1"/>
</dbReference>
<reference evidence="6 7" key="1">
    <citation type="submission" date="2020-04" db="EMBL/GenBank/DDBJ databases">
        <title>Perkinsus chesapeaki whole genome sequence.</title>
        <authorList>
            <person name="Bogema D.R."/>
        </authorList>
    </citation>
    <scope>NUCLEOTIDE SEQUENCE [LARGE SCALE GENOMIC DNA]</scope>
    <source>
        <strain evidence="6">ATCC PRA-425</strain>
    </source>
</reference>
<dbReference type="GO" id="GO:0008234">
    <property type="term" value="F:cysteine-type peptidase activity"/>
    <property type="evidence" value="ECO:0007669"/>
    <property type="project" value="InterPro"/>
</dbReference>
<dbReference type="PRINTS" id="PR00705">
    <property type="entry name" value="PAPAIN"/>
</dbReference>
<dbReference type="SMART" id="SM00848">
    <property type="entry name" value="Inhibitor_I29"/>
    <property type="match status" value="1"/>
</dbReference>
<organism evidence="6 7">
    <name type="scientific">Perkinsus chesapeaki</name>
    <name type="common">Clam parasite</name>
    <name type="synonym">Perkinsus andrewsi</name>
    <dbReference type="NCBI Taxonomy" id="330153"/>
    <lineage>
        <taxon>Eukaryota</taxon>
        <taxon>Sar</taxon>
        <taxon>Alveolata</taxon>
        <taxon>Perkinsozoa</taxon>
        <taxon>Perkinsea</taxon>
        <taxon>Perkinsida</taxon>
        <taxon>Perkinsidae</taxon>
        <taxon>Perkinsus</taxon>
    </lineage>
</organism>
<dbReference type="OrthoDB" id="190265at2759"/>
<sequence>MATAISYLRSVITWLCISISLQDHISFVEYSTKYGYFFEEGSEDYARKERNYYKNLELIDEHNAQESSFKMGITPFTHLTPEEFDLAVGKNKLIGGSPINDTSPYYLGQFNYTGEYLPDSIDWRKRGAVTEVKDQGICGSCWAFSAVGALEGAYQRHGGELTSLSVEELVDCTFFRSSYFGMGCLGGLPEHAFDYVAPNGLSSEEAYPYHPKLLPTCKANLSNDVIKPHDIKGYMNIHANDTKALKEALTFGPVSVAIEADTTMFQNYKSGILPADGCGDKLDHGVLVVGYGKQGEDEYWIIKNSWGLKWGLDGYVLISTNTTAHPDGACGILSRASFPVMN</sequence>
<dbReference type="Gene3D" id="3.90.70.10">
    <property type="entry name" value="Cysteine proteinases"/>
    <property type="match status" value="1"/>
</dbReference>
<dbReference type="EMBL" id="JAAPAO010000821">
    <property type="protein sequence ID" value="KAF4653433.1"/>
    <property type="molecule type" value="Genomic_DNA"/>
</dbReference>
<feature type="domain" description="Peptidase C1A papain C-terminal" evidence="4">
    <location>
        <begin position="117"/>
        <end position="340"/>
    </location>
</feature>
<name>A0A7J6L1G2_PERCH</name>
<dbReference type="InterPro" id="IPR013128">
    <property type="entry name" value="Peptidase_C1A"/>
</dbReference>
<keyword evidence="7" id="KW-1185">Reference proteome</keyword>
<comment type="similarity">
    <text evidence="1">Belongs to the peptidase C1 family.</text>
</comment>
<dbReference type="InterPro" id="IPR038765">
    <property type="entry name" value="Papain-like_cys_pep_sf"/>
</dbReference>
<dbReference type="InterPro" id="IPR013201">
    <property type="entry name" value="Prot_inhib_I29"/>
</dbReference>
<accession>A0A7J6L1G2</accession>
<evidence type="ECO:0000313" key="7">
    <source>
        <dbReference type="Proteomes" id="UP000591131"/>
    </source>
</evidence>
<proteinExistence type="inferred from homology"/>
<dbReference type="InterPro" id="IPR025660">
    <property type="entry name" value="Pept_his_AS"/>
</dbReference>
<dbReference type="Pfam" id="PF00112">
    <property type="entry name" value="Peptidase_C1"/>
    <property type="match status" value="1"/>
</dbReference>
<dbReference type="PANTHER" id="PTHR12411">
    <property type="entry name" value="CYSTEINE PROTEASE FAMILY C1-RELATED"/>
    <property type="match status" value="1"/>
</dbReference>
<evidence type="ECO:0000313" key="6">
    <source>
        <dbReference type="EMBL" id="KAF4653433.1"/>
    </source>
</evidence>
<dbReference type="GO" id="GO:0006508">
    <property type="term" value="P:proteolysis"/>
    <property type="evidence" value="ECO:0007669"/>
    <property type="project" value="InterPro"/>
</dbReference>
<dbReference type="PROSITE" id="PS00640">
    <property type="entry name" value="THIOL_PROTEASE_ASN"/>
    <property type="match status" value="1"/>
</dbReference>
<dbReference type="Proteomes" id="UP000591131">
    <property type="component" value="Unassembled WGS sequence"/>
</dbReference>
<dbReference type="CDD" id="cd02248">
    <property type="entry name" value="Peptidase_C1A"/>
    <property type="match status" value="1"/>
</dbReference>
<dbReference type="PROSITE" id="PS00139">
    <property type="entry name" value="THIOL_PROTEASE_CYS"/>
    <property type="match status" value="1"/>
</dbReference>
<dbReference type="SUPFAM" id="SSF54001">
    <property type="entry name" value="Cysteine proteinases"/>
    <property type="match status" value="1"/>
</dbReference>
<dbReference type="Pfam" id="PF08246">
    <property type="entry name" value="Inhibitor_I29"/>
    <property type="match status" value="1"/>
</dbReference>
<keyword evidence="2" id="KW-0865">Zymogen</keyword>
<gene>
    <name evidence="6" type="primary">CEP1_2</name>
    <name evidence="6" type="ORF">FOL47_010538</name>
</gene>
<evidence type="ECO:0000259" key="5">
    <source>
        <dbReference type="SMART" id="SM00848"/>
    </source>
</evidence>
<evidence type="ECO:0000256" key="3">
    <source>
        <dbReference type="ARBA" id="ARBA00023157"/>
    </source>
</evidence>
<keyword evidence="3" id="KW-1015">Disulfide bond</keyword>
<evidence type="ECO:0000256" key="1">
    <source>
        <dbReference type="ARBA" id="ARBA00008455"/>
    </source>
</evidence>
<dbReference type="AlphaFoldDB" id="A0A7J6L1G2"/>
<protein>
    <submittedName>
        <fullName evidence="6">Putative cellulose expressed protein 1</fullName>
    </submittedName>
</protein>
<dbReference type="InterPro" id="IPR025661">
    <property type="entry name" value="Pept_asp_AS"/>
</dbReference>
<dbReference type="PROSITE" id="PS00639">
    <property type="entry name" value="THIOL_PROTEASE_HIS"/>
    <property type="match status" value="1"/>
</dbReference>
<dbReference type="InterPro" id="IPR000668">
    <property type="entry name" value="Peptidase_C1A_C"/>
</dbReference>